<dbReference type="AlphaFoldDB" id="A0A5B8LTI3"/>
<organism evidence="1 2">
    <name type="scientific">Devosia ginsengisoli</name>
    <dbReference type="NCBI Taxonomy" id="400770"/>
    <lineage>
        <taxon>Bacteria</taxon>
        <taxon>Pseudomonadati</taxon>
        <taxon>Pseudomonadota</taxon>
        <taxon>Alphaproteobacteria</taxon>
        <taxon>Hyphomicrobiales</taxon>
        <taxon>Devosiaceae</taxon>
        <taxon>Devosia</taxon>
    </lineage>
</organism>
<dbReference type="Proteomes" id="UP000315364">
    <property type="component" value="Chromosome"/>
</dbReference>
<evidence type="ECO:0000313" key="1">
    <source>
        <dbReference type="EMBL" id="QDZ11577.1"/>
    </source>
</evidence>
<name>A0A5B8LTI3_9HYPH</name>
<protein>
    <submittedName>
        <fullName evidence="1">Uncharacterized protein</fullName>
    </submittedName>
</protein>
<gene>
    <name evidence="1" type="ORF">FPZ08_12890</name>
</gene>
<dbReference type="RefSeq" id="WP_146290395.1">
    <property type="nucleotide sequence ID" value="NZ_CP042304.1"/>
</dbReference>
<dbReference type="OrthoDB" id="8445391at2"/>
<sequence length="82" mass="9293">MIRFDYAAAAELFPSKSPYKSAQVSYRRFATAAEAVRYAIEDMPAPLLRGSLLEVDEQRFDGTQIRSLYDADAFPLVRAERT</sequence>
<keyword evidence="2" id="KW-1185">Reference proteome</keyword>
<proteinExistence type="predicted"/>
<dbReference type="EMBL" id="CP042304">
    <property type="protein sequence ID" value="QDZ11577.1"/>
    <property type="molecule type" value="Genomic_DNA"/>
</dbReference>
<accession>A0A5B8LTI3</accession>
<reference evidence="1 2" key="1">
    <citation type="submission" date="2019-07" db="EMBL/GenBank/DDBJ databases">
        <title>Full genome sequence of Devosia sp. Gsoil 520.</title>
        <authorList>
            <person name="Im W.-T."/>
        </authorList>
    </citation>
    <scope>NUCLEOTIDE SEQUENCE [LARGE SCALE GENOMIC DNA]</scope>
    <source>
        <strain evidence="1 2">Gsoil 520</strain>
    </source>
</reference>
<dbReference type="KEGG" id="dea:FPZ08_12890"/>
<evidence type="ECO:0000313" key="2">
    <source>
        <dbReference type="Proteomes" id="UP000315364"/>
    </source>
</evidence>